<evidence type="ECO:0000256" key="1">
    <source>
        <dbReference type="SAM" id="Phobius"/>
    </source>
</evidence>
<dbReference type="PIRSF" id="PIRSF038973">
    <property type="entry name" value="SpoIIM"/>
    <property type="match status" value="1"/>
</dbReference>
<name>A0A1I2J792_9CLOT</name>
<feature type="transmembrane region" description="Helical" evidence="1">
    <location>
        <begin position="79"/>
        <end position="101"/>
    </location>
</feature>
<protein>
    <submittedName>
        <fullName evidence="3">Stage II sporulation protein M</fullName>
    </submittedName>
</protein>
<organism evidence="3 4">
    <name type="scientific">Clostridium cadaveris</name>
    <dbReference type="NCBI Taxonomy" id="1529"/>
    <lineage>
        <taxon>Bacteria</taxon>
        <taxon>Bacillati</taxon>
        <taxon>Bacillota</taxon>
        <taxon>Clostridia</taxon>
        <taxon>Eubacteriales</taxon>
        <taxon>Clostridiaceae</taxon>
        <taxon>Clostridium</taxon>
    </lineage>
</organism>
<feature type="transmembrane region" description="Helical" evidence="1">
    <location>
        <begin position="107"/>
        <end position="130"/>
    </location>
</feature>
<evidence type="ECO:0000313" key="3">
    <source>
        <dbReference type="EMBL" id="SFF50229.1"/>
    </source>
</evidence>
<dbReference type="Proteomes" id="UP000246114">
    <property type="component" value="Unassembled WGS sequence"/>
</dbReference>
<dbReference type="InterPro" id="IPR002798">
    <property type="entry name" value="SpoIIM-like"/>
</dbReference>
<dbReference type="STRING" id="1529.SAMN04487885_101175"/>
<evidence type="ECO:0000313" key="4">
    <source>
        <dbReference type="Proteomes" id="UP000182135"/>
    </source>
</evidence>
<keyword evidence="1" id="KW-0472">Membrane</keyword>
<evidence type="ECO:0000313" key="5">
    <source>
        <dbReference type="Proteomes" id="UP000246114"/>
    </source>
</evidence>
<dbReference type="GeneID" id="90544762"/>
<keyword evidence="1" id="KW-1133">Transmembrane helix</keyword>
<dbReference type="InterPro" id="IPR014196">
    <property type="entry name" value="SpoIIM"/>
</dbReference>
<feature type="transmembrane region" description="Helical" evidence="1">
    <location>
        <begin position="17"/>
        <end position="38"/>
    </location>
</feature>
<evidence type="ECO:0000313" key="2">
    <source>
        <dbReference type="EMBL" id="PWL53590.1"/>
    </source>
</evidence>
<reference evidence="3 4" key="1">
    <citation type="submission" date="2016-10" db="EMBL/GenBank/DDBJ databases">
        <authorList>
            <person name="de Groot N.N."/>
        </authorList>
    </citation>
    <scope>NUCLEOTIDE SEQUENCE [LARGE SCALE GENOMIC DNA]</scope>
    <source>
        <strain evidence="3 4">NLAE-zl-G419</strain>
    </source>
</reference>
<feature type="transmembrane region" description="Helical" evidence="1">
    <location>
        <begin position="178"/>
        <end position="206"/>
    </location>
</feature>
<feature type="transmembrane region" description="Helical" evidence="1">
    <location>
        <begin position="137"/>
        <end position="158"/>
    </location>
</feature>
<gene>
    <name evidence="2" type="primary">spoIIM</name>
    <name evidence="2" type="ORF">DBY38_07615</name>
    <name evidence="3" type="ORF">SAMN04487885_101175</name>
</gene>
<dbReference type="EMBL" id="QAMZ01000036">
    <property type="protein sequence ID" value="PWL53590.1"/>
    <property type="molecule type" value="Genomic_DNA"/>
</dbReference>
<dbReference type="eggNOG" id="COG1300">
    <property type="taxonomic scope" value="Bacteria"/>
</dbReference>
<reference evidence="2 5" key="2">
    <citation type="submission" date="2018-03" db="EMBL/GenBank/DDBJ databases">
        <title>The uncultured portion of the human microbiome is neutrally assembled.</title>
        <authorList>
            <person name="Jeraldo P."/>
            <person name="Boardman L."/>
            <person name="White B.A."/>
            <person name="Nelson H."/>
            <person name="Goldenfeld N."/>
            <person name="Chia N."/>
        </authorList>
    </citation>
    <scope>NUCLEOTIDE SEQUENCE [LARGE SCALE GENOMIC DNA]</scope>
    <source>
        <strain evidence="2">CIM:MAG 903</strain>
    </source>
</reference>
<dbReference type="NCBIfam" id="TIGR02831">
    <property type="entry name" value="spo_II_M"/>
    <property type="match status" value="1"/>
</dbReference>
<sequence length="207" mass="23140">MKINFLEGCRKHINENYILYIVSFMFVLIGVVMGMYVVRYMGDTYKNDLSNYLLSFVNEIGGTEINNKYMLFQGIKNNVLILGAIYILGFTIVGIPFIFVIDLIKGFTLGFSSAVIINSLGTKGMIFSLLTLVPQNLIYVPCIMFASVFSINVAWGKIKGKLNKSYPDAKVNSSFCTYVMLASILVITLGAIVEGYFSPFLLSIIYK</sequence>
<proteinExistence type="predicted"/>
<dbReference type="EMBL" id="FOOE01000001">
    <property type="protein sequence ID" value="SFF50229.1"/>
    <property type="molecule type" value="Genomic_DNA"/>
</dbReference>
<keyword evidence="1" id="KW-0812">Transmembrane</keyword>
<dbReference type="Proteomes" id="UP000182135">
    <property type="component" value="Unassembled WGS sequence"/>
</dbReference>
<dbReference type="AlphaFoldDB" id="A0A1I2J792"/>
<accession>A0A1I2J792</accession>
<dbReference type="RefSeq" id="WP_027638053.1">
    <property type="nucleotide sequence ID" value="NZ_BAAACD010000029.1"/>
</dbReference>
<keyword evidence="4" id="KW-1185">Reference proteome</keyword>
<dbReference type="Pfam" id="PF01944">
    <property type="entry name" value="SpoIIM"/>
    <property type="match status" value="1"/>
</dbReference>
<dbReference type="OrthoDB" id="1707382at2"/>